<organism evidence="1">
    <name type="scientific">marine metagenome</name>
    <dbReference type="NCBI Taxonomy" id="408172"/>
    <lineage>
        <taxon>unclassified sequences</taxon>
        <taxon>metagenomes</taxon>
        <taxon>ecological metagenomes</taxon>
    </lineage>
</organism>
<dbReference type="AlphaFoldDB" id="A0A381UZM5"/>
<sequence length="258" mass="28539">MRKRISALVFVMATIAVNSAWAQGPGIVDPVRSVSAKVYACTLNAGKTMADVNAVQPIWISAAEEGEHNGFTVKLTPRYGNVPYDVIWIDYLPIDQLAQSSEWWDDNAQEFNAAISEVVSCHTTLNTNRLDYMNEALPEDGDGTGFFFWNWCTPREGVTGAAVTAARREFVQRLSDMGVRGAGSRMFPFLGLRTEDRLGQFASTFVSPDWAAVATYHENYAAGGWRIAADYNENVAQCIGANVYDLTVLNRPHTPWVE</sequence>
<proteinExistence type="predicted"/>
<reference evidence="1" key="1">
    <citation type="submission" date="2018-05" db="EMBL/GenBank/DDBJ databases">
        <authorList>
            <person name="Lanie J.A."/>
            <person name="Ng W.-L."/>
            <person name="Kazmierczak K.M."/>
            <person name="Andrzejewski T.M."/>
            <person name="Davidsen T.M."/>
            <person name="Wayne K.J."/>
            <person name="Tettelin H."/>
            <person name="Glass J.I."/>
            <person name="Rusch D."/>
            <person name="Podicherti R."/>
            <person name="Tsui H.-C.T."/>
            <person name="Winkler M.E."/>
        </authorList>
    </citation>
    <scope>NUCLEOTIDE SEQUENCE</scope>
</reference>
<protein>
    <submittedName>
        <fullName evidence="1">Uncharacterized protein</fullName>
    </submittedName>
</protein>
<gene>
    <name evidence="1" type="ORF">METZ01_LOCUS86258</name>
</gene>
<dbReference type="EMBL" id="UINC01007452">
    <property type="protein sequence ID" value="SVA33404.1"/>
    <property type="molecule type" value="Genomic_DNA"/>
</dbReference>
<name>A0A381UZM5_9ZZZZ</name>
<evidence type="ECO:0000313" key="1">
    <source>
        <dbReference type="EMBL" id="SVA33404.1"/>
    </source>
</evidence>
<accession>A0A381UZM5</accession>